<keyword evidence="2" id="KW-1185">Reference proteome</keyword>
<feature type="region of interest" description="Disordered" evidence="1">
    <location>
        <begin position="41"/>
        <end position="97"/>
    </location>
</feature>
<organism evidence="2 3">
    <name type="scientific">Parastrongyloides trichosuri</name>
    <name type="common">Possum-specific nematode worm</name>
    <dbReference type="NCBI Taxonomy" id="131310"/>
    <lineage>
        <taxon>Eukaryota</taxon>
        <taxon>Metazoa</taxon>
        <taxon>Ecdysozoa</taxon>
        <taxon>Nematoda</taxon>
        <taxon>Chromadorea</taxon>
        <taxon>Rhabditida</taxon>
        <taxon>Tylenchina</taxon>
        <taxon>Panagrolaimomorpha</taxon>
        <taxon>Strongyloidoidea</taxon>
        <taxon>Strongyloididae</taxon>
        <taxon>Parastrongyloides</taxon>
    </lineage>
</organism>
<feature type="compositionally biased region" description="Basic and acidic residues" evidence="1">
    <location>
        <begin position="67"/>
        <end position="85"/>
    </location>
</feature>
<accession>A0A0N5A2H3</accession>
<evidence type="ECO:0000313" key="3">
    <source>
        <dbReference type="WBParaSite" id="PTRK_0001583600.1"/>
    </source>
</evidence>
<dbReference type="Proteomes" id="UP000038045">
    <property type="component" value="Unplaced"/>
</dbReference>
<sequence>MEYEGMKSIMLTSPMKVVDKQAKEEDIIGLVKKLASRYSEDKVNIKEVSDDSKMDISSASEDEKDEVDDKQIGEEKHDEEKHNEEENNEEELEEEKLNDKRLVEKNVKDKIIDYKKLSGTTEEIIIDSSSSSASSQHENMTDSIEILDEKNKNSSEKLQSSLTEICESMKIQSSKATSVTTDNVFTLTLPSQKRSDTPSSSSYRDFSDIETICNNSSHLPHDELITKLVTEQGKQLGRTLKWENLQIVHKHGNTPNDHFIVFDTTKKLLAFVKKSDIPEEHMYKVEQLSKFI</sequence>
<dbReference type="AlphaFoldDB" id="A0A0N5A2H3"/>
<dbReference type="WBParaSite" id="PTRK_0001583600.1">
    <property type="protein sequence ID" value="PTRK_0001583600.1"/>
    <property type="gene ID" value="PTRK_0001583600"/>
</dbReference>
<evidence type="ECO:0000256" key="1">
    <source>
        <dbReference type="SAM" id="MobiDB-lite"/>
    </source>
</evidence>
<reference evidence="3" key="1">
    <citation type="submission" date="2017-02" db="UniProtKB">
        <authorList>
            <consortium name="WormBaseParasite"/>
        </authorList>
    </citation>
    <scope>IDENTIFICATION</scope>
</reference>
<evidence type="ECO:0000313" key="2">
    <source>
        <dbReference type="Proteomes" id="UP000038045"/>
    </source>
</evidence>
<protein>
    <submittedName>
        <fullName evidence="3">PH domain-containing protein</fullName>
    </submittedName>
</protein>
<feature type="compositionally biased region" description="Basic and acidic residues" evidence="1">
    <location>
        <begin position="41"/>
        <end position="54"/>
    </location>
</feature>
<proteinExistence type="predicted"/>
<name>A0A0N5A2H3_PARTI</name>